<protein>
    <submittedName>
        <fullName evidence="1">Uncharacterized protein</fullName>
    </submittedName>
</protein>
<dbReference type="EMBL" id="MN448274">
    <property type="protein sequence ID" value="QFG74000.1"/>
    <property type="molecule type" value="Genomic_DNA"/>
</dbReference>
<sequence>MASLSNSQYCRTRVIDLYGIPDIPPDEHSMIFDHFLHVHLQTTIKPQLLAMGINFYIVPLTLSDNNMYMIPYKLDYMREYYDGYQDTPHIIVTVYLLRRGLADDEHVEGTDEELEEGFVVDINMDRPMTITYDLDNHDTQMVCDLLQREFPYNYTWCGNTCKAMQIEYVPHEGLPPIQATPAKYYPKLYMTMDVDTPTLDLIQVDGFLHAHQFTQDLETMAYHVEYEYSCDNLEITFYGVESPEVLRQYIKGIVDGGELTFSNDTDERIDIMRITRNTYFYYVDIDAEERDEYFGIDHSF</sequence>
<accession>A0A5J6VJA8</accession>
<evidence type="ECO:0000313" key="1">
    <source>
        <dbReference type="EMBL" id="QFG74000.1"/>
    </source>
</evidence>
<name>A0A5J6VJA8_9VIRU</name>
<proteinExistence type="predicted"/>
<reference evidence="1" key="1">
    <citation type="journal article" date="2019" name="Philos. Trans. R. Soc. Lond., B, Biol. Sci.">
        <title>Targeted metagenomic recovery of four divergent viruses reveals shared and distinctive characteristics of giant viruses of marine eukaryotes.</title>
        <authorList>
            <person name="Needham D.M."/>
            <person name="Poirier C."/>
            <person name="Hehenberger E."/>
            <person name="Jimenez V."/>
            <person name="Swalwell J.E."/>
            <person name="Santoro A.E."/>
            <person name="Worden A.Z."/>
        </authorList>
    </citation>
    <scope>NUCLEOTIDE SEQUENCE</scope>
    <source>
        <strain evidence="1">OPacV-662</strain>
    </source>
</reference>
<organism evidence="1">
    <name type="scientific">Megaviridae environmental sample</name>
    <dbReference type="NCBI Taxonomy" id="1737588"/>
    <lineage>
        <taxon>Viruses</taxon>
        <taxon>Varidnaviria</taxon>
        <taxon>Bamfordvirae</taxon>
        <taxon>Nucleocytoviricota</taxon>
        <taxon>Megaviricetes</taxon>
        <taxon>Imitervirales</taxon>
        <taxon>Mimiviridae</taxon>
        <taxon>environmental samples</taxon>
    </lineage>
</organism>